<sequence>MKLYVIRHGETTWNTQARLQGMSDIPLNDNGVSLARKTGEAMRDIPFTRIYTSPLKRAVQTAELVAGGRQIPVVIEDRIREISFGEWEGLSCSRDNYEIPSDSFEQFFRDPFQFDPPKGGESVLEVCRRTEHFLDELLQEPGNEQETILLSTHGCTLRALMNYFYQDFTSSFWRGHVPPNCGVSIVEVKDGTADVLEEDRIYYREESDV</sequence>
<dbReference type="PANTHER" id="PTHR46517:SF1">
    <property type="entry name" value="FRUCTOSE-2,6-BISPHOSPHATASE TIGAR"/>
    <property type="match status" value="1"/>
</dbReference>
<dbReference type="Pfam" id="PF00300">
    <property type="entry name" value="His_Phos_1"/>
    <property type="match status" value="1"/>
</dbReference>
<evidence type="ECO:0000256" key="1">
    <source>
        <dbReference type="ARBA" id="ARBA00022801"/>
    </source>
</evidence>
<protein>
    <submittedName>
        <fullName evidence="2">Histidine phosphatase family protein</fullName>
    </submittedName>
</protein>
<dbReference type="Gene3D" id="3.40.50.1240">
    <property type="entry name" value="Phosphoglycerate mutase-like"/>
    <property type="match status" value="1"/>
</dbReference>
<reference evidence="2" key="1">
    <citation type="journal article" date="2022" name="Cell">
        <title>Design, construction, and in vivo augmentation of a complex gut microbiome.</title>
        <authorList>
            <person name="Cheng A.G."/>
            <person name="Ho P.Y."/>
            <person name="Aranda-Diaz A."/>
            <person name="Jain S."/>
            <person name="Yu F.B."/>
            <person name="Meng X."/>
            <person name="Wang M."/>
            <person name="Iakiviak M."/>
            <person name="Nagashima K."/>
            <person name="Zhao A."/>
            <person name="Murugkar P."/>
            <person name="Patil A."/>
            <person name="Atabakhsh K."/>
            <person name="Weakley A."/>
            <person name="Yan J."/>
            <person name="Brumbaugh A.R."/>
            <person name="Higginbottom S."/>
            <person name="Dimas A."/>
            <person name="Shiver A.L."/>
            <person name="Deutschbauer A."/>
            <person name="Neff N."/>
            <person name="Sonnenburg J.L."/>
            <person name="Huang K.C."/>
            <person name="Fischbach M.A."/>
        </authorList>
    </citation>
    <scope>NUCLEOTIDE SEQUENCE</scope>
    <source>
        <strain evidence="2">DSM 19829</strain>
    </source>
</reference>
<dbReference type="InterPro" id="IPR051695">
    <property type="entry name" value="Phosphoglycerate_Mutase"/>
</dbReference>
<evidence type="ECO:0000313" key="2">
    <source>
        <dbReference type="EMBL" id="UWP59332.1"/>
    </source>
</evidence>
<dbReference type="RefSeq" id="WP_028527957.1">
    <property type="nucleotide sequence ID" value="NZ_CABLBR010000006.1"/>
</dbReference>
<dbReference type="PANTHER" id="PTHR46517">
    <property type="entry name" value="FRUCTOSE-2,6-BISPHOSPHATASE TIGAR"/>
    <property type="match status" value="1"/>
</dbReference>
<dbReference type="SMART" id="SM00855">
    <property type="entry name" value="PGAM"/>
    <property type="match status" value="1"/>
</dbReference>
<dbReference type="InterPro" id="IPR013078">
    <property type="entry name" value="His_Pase_superF_clade-1"/>
</dbReference>
<name>A0ABY5VGE5_9FIRM</name>
<organism evidence="2 3">
    <name type="scientific">Ruminococcus gauvreauii</name>
    <dbReference type="NCBI Taxonomy" id="438033"/>
    <lineage>
        <taxon>Bacteria</taxon>
        <taxon>Bacillati</taxon>
        <taxon>Bacillota</taxon>
        <taxon>Clostridia</taxon>
        <taxon>Eubacteriales</taxon>
        <taxon>Oscillospiraceae</taxon>
        <taxon>Ruminococcus</taxon>
    </lineage>
</organism>
<proteinExistence type="predicted"/>
<keyword evidence="1" id="KW-0378">Hydrolase</keyword>
<dbReference type="EMBL" id="CP102290">
    <property type="protein sequence ID" value="UWP59332.1"/>
    <property type="molecule type" value="Genomic_DNA"/>
</dbReference>
<accession>A0ABY5VGE5</accession>
<dbReference type="PROSITE" id="PS00175">
    <property type="entry name" value="PG_MUTASE"/>
    <property type="match status" value="1"/>
</dbReference>
<evidence type="ECO:0000313" key="3">
    <source>
        <dbReference type="Proteomes" id="UP001060164"/>
    </source>
</evidence>
<dbReference type="InterPro" id="IPR001345">
    <property type="entry name" value="PG/BPGM_mutase_AS"/>
</dbReference>
<dbReference type="SUPFAM" id="SSF53254">
    <property type="entry name" value="Phosphoglycerate mutase-like"/>
    <property type="match status" value="1"/>
</dbReference>
<dbReference type="InterPro" id="IPR029033">
    <property type="entry name" value="His_PPase_superfam"/>
</dbReference>
<dbReference type="CDD" id="cd07067">
    <property type="entry name" value="HP_PGM_like"/>
    <property type="match status" value="1"/>
</dbReference>
<keyword evidence="3" id="KW-1185">Reference proteome</keyword>
<gene>
    <name evidence="2" type="ORF">NQ502_18560</name>
</gene>
<dbReference type="Proteomes" id="UP001060164">
    <property type="component" value="Chromosome"/>
</dbReference>